<name>A0A0A9D1B6_ARUDO</name>
<reference evidence="1" key="2">
    <citation type="journal article" date="2015" name="Data Brief">
        <title>Shoot transcriptome of the giant reed, Arundo donax.</title>
        <authorList>
            <person name="Barrero R.A."/>
            <person name="Guerrero F.D."/>
            <person name="Moolhuijzen P."/>
            <person name="Goolsby J.A."/>
            <person name="Tidwell J."/>
            <person name="Bellgard S.E."/>
            <person name="Bellgard M.I."/>
        </authorList>
    </citation>
    <scope>NUCLEOTIDE SEQUENCE</scope>
    <source>
        <tissue evidence="1">Shoot tissue taken approximately 20 cm above the soil surface</tissue>
    </source>
</reference>
<dbReference type="AlphaFoldDB" id="A0A0A9D1B6"/>
<reference evidence="1" key="1">
    <citation type="submission" date="2014-09" db="EMBL/GenBank/DDBJ databases">
        <authorList>
            <person name="Magalhaes I.L.F."/>
            <person name="Oliveira U."/>
            <person name="Santos F.R."/>
            <person name="Vidigal T.H.D.A."/>
            <person name="Brescovit A.D."/>
            <person name="Santos A.J."/>
        </authorList>
    </citation>
    <scope>NUCLEOTIDE SEQUENCE</scope>
    <source>
        <tissue evidence="1">Shoot tissue taken approximately 20 cm above the soil surface</tissue>
    </source>
</reference>
<protein>
    <submittedName>
        <fullName evidence="1">Uncharacterized protein</fullName>
    </submittedName>
</protein>
<proteinExistence type="predicted"/>
<dbReference type="EMBL" id="GBRH01217417">
    <property type="protein sequence ID" value="JAD80478.1"/>
    <property type="molecule type" value="Transcribed_RNA"/>
</dbReference>
<accession>A0A0A9D1B6</accession>
<sequence>MHHAHDHDHTIKRHQSKQISEIQITIPGVIQYSNNIKKQYHMTSIFNRYLKSREVYQGSNKQ</sequence>
<evidence type="ECO:0000313" key="1">
    <source>
        <dbReference type="EMBL" id="JAD80478.1"/>
    </source>
</evidence>
<organism evidence="1">
    <name type="scientific">Arundo donax</name>
    <name type="common">Giant reed</name>
    <name type="synonym">Donax arundinaceus</name>
    <dbReference type="NCBI Taxonomy" id="35708"/>
    <lineage>
        <taxon>Eukaryota</taxon>
        <taxon>Viridiplantae</taxon>
        <taxon>Streptophyta</taxon>
        <taxon>Embryophyta</taxon>
        <taxon>Tracheophyta</taxon>
        <taxon>Spermatophyta</taxon>
        <taxon>Magnoliopsida</taxon>
        <taxon>Liliopsida</taxon>
        <taxon>Poales</taxon>
        <taxon>Poaceae</taxon>
        <taxon>PACMAD clade</taxon>
        <taxon>Arundinoideae</taxon>
        <taxon>Arundineae</taxon>
        <taxon>Arundo</taxon>
    </lineage>
</organism>